<evidence type="ECO:0000313" key="2">
    <source>
        <dbReference type="EMBL" id="EDM27528.1"/>
    </source>
</evidence>
<sequence length="37" mass="4263">MCSAIRHAEVRALIVAKKAVKAVRAKESRKMKLRRKE</sequence>
<reference evidence="5" key="1">
    <citation type="submission" date="2007-06" db="EMBL/GenBank/DDBJ databases">
        <authorList>
            <person name="Giovannoni S."/>
            <person name="Cho J.-C."/>
            <person name="Ferriera S."/>
            <person name="Johnson J."/>
            <person name="Kravitz S."/>
            <person name="Beeson K."/>
            <person name="Sutton G."/>
            <person name="Rogers Y.-H."/>
            <person name="Friedman R."/>
            <person name="Frazier M."/>
            <person name="Venter J.C."/>
        </authorList>
    </citation>
    <scope>NUCLEOTIDE SEQUENCE</scope>
    <source>
        <strain evidence="5">HTCC2155</strain>
    </source>
</reference>
<dbReference type="EMBL" id="ABCK01000026">
    <property type="protein sequence ID" value="EDM25609.1"/>
    <property type="molecule type" value="Genomic_DNA"/>
</dbReference>
<dbReference type="EMBL" id="ABCK01000005">
    <property type="protein sequence ID" value="EDM28363.1"/>
    <property type="molecule type" value="Genomic_DNA"/>
</dbReference>
<dbReference type="EMBL" id="ABCK01000009">
    <property type="protein sequence ID" value="EDM27528.1"/>
    <property type="molecule type" value="Genomic_DNA"/>
</dbReference>
<evidence type="ECO:0000313" key="3">
    <source>
        <dbReference type="EMBL" id="EDM28363.1"/>
    </source>
</evidence>
<keyword evidence="3" id="KW-0808">Transferase</keyword>
<gene>
    <name evidence="2" type="ORF">LNTAR_05431</name>
    <name evidence="4" type="ORF">LNTAR_08969</name>
    <name evidence="3" type="ORF">LNTAR_10621</name>
    <name evidence="5" type="ORF">LNTAR_17633</name>
    <name evidence="1" type="ORF">LNTAR_24985</name>
</gene>
<reference evidence="5 6" key="2">
    <citation type="journal article" date="2010" name="J. Bacteriol.">
        <title>Genome sequence of Lentisphaera araneosa HTCC2155T, the type species of the order Lentisphaerales in the phylum Lentisphaerae.</title>
        <authorList>
            <person name="Thrash J.C."/>
            <person name="Cho J.C."/>
            <person name="Vergin K.L."/>
            <person name="Morris R.M."/>
            <person name="Giovannoni S.J."/>
        </authorList>
    </citation>
    <scope>NUCLEOTIDE SEQUENCE [LARGE SCALE GENOMIC DNA]</scope>
    <source>
        <strain evidence="5 6">HTCC2155</strain>
    </source>
</reference>
<dbReference type="AlphaFoldDB" id="A6DFL5"/>
<keyword evidence="6" id="KW-1185">Reference proteome</keyword>
<proteinExistence type="predicted"/>
<evidence type="ECO:0000313" key="4">
    <source>
        <dbReference type="EMBL" id="EDM28689.1"/>
    </source>
</evidence>
<dbReference type="Proteomes" id="UP000004947">
    <property type="component" value="Unassembled WGS sequence"/>
</dbReference>
<evidence type="ECO:0000313" key="6">
    <source>
        <dbReference type="Proteomes" id="UP000004947"/>
    </source>
</evidence>
<evidence type="ECO:0000313" key="5">
    <source>
        <dbReference type="EMBL" id="EDM29595.1"/>
    </source>
</evidence>
<name>A6DFL5_9BACT</name>
<dbReference type="EMBL" id="ABCK01000001">
    <property type="protein sequence ID" value="EDM29595.1"/>
    <property type="molecule type" value="Genomic_DNA"/>
</dbReference>
<dbReference type="GO" id="GO:0047334">
    <property type="term" value="F:diphosphate-fructose-6-phosphate 1-phosphotransferase activity"/>
    <property type="evidence" value="ECO:0007669"/>
    <property type="project" value="UniProtKB-EC"/>
</dbReference>
<organism evidence="5 6">
    <name type="scientific">Lentisphaera araneosa HTCC2155</name>
    <dbReference type="NCBI Taxonomy" id="313628"/>
    <lineage>
        <taxon>Bacteria</taxon>
        <taxon>Pseudomonadati</taxon>
        <taxon>Lentisphaerota</taxon>
        <taxon>Lentisphaeria</taxon>
        <taxon>Lentisphaerales</taxon>
        <taxon>Lentisphaeraceae</taxon>
        <taxon>Lentisphaera</taxon>
    </lineage>
</organism>
<evidence type="ECO:0000313" key="1">
    <source>
        <dbReference type="EMBL" id="EDM25609.1"/>
    </source>
</evidence>
<dbReference type="EMBL" id="ABCK01000004">
    <property type="protein sequence ID" value="EDM28689.1"/>
    <property type="molecule type" value="Genomic_DNA"/>
</dbReference>
<accession>A6DFL5</accession>
<protein>
    <submittedName>
        <fullName evidence="3">Diphosphate--fructose-6-phosphate 1-phosphotransferase</fullName>
        <ecNumber evidence="3">2.7.1.90</ecNumber>
    </submittedName>
</protein>
<dbReference type="EC" id="2.7.1.90" evidence="3"/>
<comment type="caution">
    <text evidence="5">The sequence shown here is derived from an EMBL/GenBank/DDBJ whole genome shotgun (WGS) entry which is preliminary data.</text>
</comment>